<organism evidence="1 2">
    <name type="scientific">Paracoccus kondratievae</name>
    <dbReference type="NCBI Taxonomy" id="135740"/>
    <lineage>
        <taxon>Bacteria</taxon>
        <taxon>Pseudomonadati</taxon>
        <taxon>Pseudomonadota</taxon>
        <taxon>Alphaproteobacteria</taxon>
        <taxon>Rhodobacterales</taxon>
        <taxon>Paracoccaceae</taxon>
        <taxon>Paracoccus</taxon>
    </lineage>
</organism>
<sequence length="218" mass="24681">MSQYASDTIDYIVSNTFQPKSIKDRFRNDWFCWRGCSPPVSCLDRLNKKLESQRWFKVSLLQPLEMQTDCIRQPICTNQPTVEKCSQLNGTIKTDDRYRAKGSACGADLLRWSEAGSPYHLYGDEHFRDVEALFLLGGDHRALPEPAYKAEVAARFQAMEDALHDLDREGFFGDGPERFAVVINVVAPGEEDEDVIQARAARLNPAQSLVQLRHDLGA</sequence>
<evidence type="ECO:0000313" key="1">
    <source>
        <dbReference type="EMBL" id="GLK65837.1"/>
    </source>
</evidence>
<dbReference type="EMBL" id="BSFH01000096">
    <property type="protein sequence ID" value="GLK65837.1"/>
    <property type="molecule type" value="Genomic_DNA"/>
</dbReference>
<dbReference type="Proteomes" id="UP001143349">
    <property type="component" value="Unassembled WGS sequence"/>
</dbReference>
<reference evidence="1" key="1">
    <citation type="journal article" date="2014" name="Int. J. Syst. Evol. Microbiol.">
        <title>Complete genome sequence of Corynebacterium casei LMG S-19264T (=DSM 44701T), isolated from a smear-ripened cheese.</title>
        <authorList>
            <consortium name="US DOE Joint Genome Institute (JGI-PGF)"/>
            <person name="Walter F."/>
            <person name="Albersmeier A."/>
            <person name="Kalinowski J."/>
            <person name="Ruckert C."/>
        </authorList>
    </citation>
    <scope>NUCLEOTIDE SEQUENCE</scope>
    <source>
        <strain evidence="1">VKM B-2222</strain>
    </source>
</reference>
<accession>A0AAD3RVG8</accession>
<keyword evidence="2" id="KW-1185">Reference proteome</keyword>
<protein>
    <submittedName>
        <fullName evidence="1">Uncharacterized protein</fullName>
    </submittedName>
</protein>
<evidence type="ECO:0000313" key="2">
    <source>
        <dbReference type="Proteomes" id="UP001143349"/>
    </source>
</evidence>
<gene>
    <name evidence="1" type="ORF">GCM10017635_33140</name>
</gene>
<dbReference type="InterPro" id="IPR025409">
    <property type="entry name" value="DUF4303"/>
</dbReference>
<dbReference type="AlphaFoldDB" id="A0AAD3RVG8"/>
<reference evidence="1" key="2">
    <citation type="submission" date="2023-01" db="EMBL/GenBank/DDBJ databases">
        <authorList>
            <person name="Sun Q."/>
            <person name="Evtushenko L."/>
        </authorList>
    </citation>
    <scope>NUCLEOTIDE SEQUENCE</scope>
    <source>
        <strain evidence="1">VKM B-2222</strain>
    </source>
</reference>
<name>A0AAD3RVG8_9RHOB</name>
<comment type="caution">
    <text evidence="1">The sequence shown here is derived from an EMBL/GenBank/DDBJ whole genome shotgun (WGS) entry which is preliminary data.</text>
</comment>
<proteinExistence type="predicted"/>
<dbReference type="RefSeq" id="WP_373877497.1">
    <property type="nucleotide sequence ID" value="NZ_BSFH01000096.1"/>
</dbReference>
<dbReference type="Pfam" id="PF14136">
    <property type="entry name" value="DUF4303"/>
    <property type="match status" value="1"/>
</dbReference>